<reference evidence="2" key="1">
    <citation type="submission" date="2020-10" db="EMBL/GenBank/DDBJ databases">
        <authorList>
            <person name="Gilroy R."/>
        </authorList>
    </citation>
    <scope>NUCLEOTIDE SEQUENCE</scope>
    <source>
        <strain evidence="2">CHK178-757</strain>
    </source>
</reference>
<accession>A0A9D1F602</accession>
<sequence>MDKIYLQMFSFGEFDPSLTREQICAAGDMGYDGVELFASNFEMPVDEMKALLEEKNLEAISLHTQTGKVEKMIPYAQALGMKYMGIAMEYIPDHESALAFAKTLNTLGKKCSEAGIMLTYHNHTQEFNVFDGEKVIETLIANTDPEFVGFELDAGWCSAAGEDTVAFINKHAGRIKLIHVKETDRVIGPEAPRNPADMKFDENGRPMISEEERRADEEKMKMDCPTGQGINDWNAIKAAADAQGCAAYIVEREYTYKGTRLDCLKEDIAYLRQNVK</sequence>
<dbReference type="InterPro" id="IPR036237">
    <property type="entry name" value="Xyl_isomerase-like_sf"/>
</dbReference>
<evidence type="ECO:0000259" key="1">
    <source>
        <dbReference type="Pfam" id="PF01261"/>
    </source>
</evidence>
<organism evidence="2 3">
    <name type="scientific">Candidatus Scybalocola faecigallinarum</name>
    <dbReference type="NCBI Taxonomy" id="2840941"/>
    <lineage>
        <taxon>Bacteria</taxon>
        <taxon>Bacillati</taxon>
        <taxon>Bacillota</taxon>
        <taxon>Clostridia</taxon>
        <taxon>Lachnospirales</taxon>
        <taxon>Lachnospiraceae</taxon>
        <taxon>Lachnospiraceae incertae sedis</taxon>
        <taxon>Candidatus Scybalocola (ex Gilroy et al. 2021)</taxon>
    </lineage>
</organism>
<dbReference type="PANTHER" id="PTHR12110">
    <property type="entry name" value="HYDROXYPYRUVATE ISOMERASE"/>
    <property type="match status" value="1"/>
</dbReference>
<proteinExistence type="predicted"/>
<comment type="caution">
    <text evidence="2">The sequence shown here is derived from an EMBL/GenBank/DDBJ whole genome shotgun (WGS) entry which is preliminary data.</text>
</comment>
<gene>
    <name evidence="2" type="ORF">IAB46_10765</name>
</gene>
<dbReference type="Pfam" id="PF01261">
    <property type="entry name" value="AP_endonuc_2"/>
    <property type="match status" value="1"/>
</dbReference>
<dbReference type="Proteomes" id="UP000823927">
    <property type="component" value="Unassembled WGS sequence"/>
</dbReference>
<dbReference type="GO" id="GO:0016853">
    <property type="term" value="F:isomerase activity"/>
    <property type="evidence" value="ECO:0007669"/>
    <property type="project" value="UniProtKB-KW"/>
</dbReference>
<name>A0A9D1F602_9FIRM</name>
<dbReference type="Gene3D" id="3.20.20.150">
    <property type="entry name" value="Divalent-metal-dependent TIM barrel enzymes"/>
    <property type="match status" value="1"/>
</dbReference>
<dbReference type="InterPro" id="IPR013022">
    <property type="entry name" value="Xyl_isomerase-like_TIM-brl"/>
</dbReference>
<keyword evidence="2" id="KW-0413">Isomerase</keyword>
<dbReference type="SUPFAM" id="SSF51658">
    <property type="entry name" value="Xylose isomerase-like"/>
    <property type="match status" value="1"/>
</dbReference>
<evidence type="ECO:0000313" key="3">
    <source>
        <dbReference type="Proteomes" id="UP000823927"/>
    </source>
</evidence>
<evidence type="ECO:0000313" key="2">
    <source>
        <dbReference type="EMBL" id="HIS48010.1"/>
    </source>
</evidence>
<dbReference type="AlphaFoldDB" id="A0A9D1F602"/>
<feature type="domain" description="Xylose isomerase-like TIM barrel" evidence="1">
    <location>
        <begin position="26"/>
        <end position="273"/>
    </location>
</feature>
<dbReference type="EMBL" id="DVIT01000040">
    <property type="protein sequence ID" value="HIS48010.1"/>
    <property type="molecule type" value="Genomic_DNA"/>
</dbReference>
<dbReference type="InterPro" id="IPR050312">
    <property type="entry name" value="IolE/XylAMocC-like"/>
</dbReference>
<protein>
    <submittedName>
        <fullName evidence="2">Sugar phosphate isomerase/epimerase</fullName>
    </submittedName>
</protein>
<reference evidence="2" key="2">
    <citation type="journal article" date="2021" name="PeerJ">
        <title>Extensive microbial diversity within the chicken gut microbiome revealed by metagenomics and culture.</title>
        <authorList>
            <person name="Gilroy R."/>
            <person name="Ravi A."/>
            <person name="Getino M."/>
            <person name="Pursley I."/>
            <person name="Horton D.L."/>
            <person name="Alikhan N.F."/>
            <person name="Baker D."/>
            <person name="Gharbi K."/>
            <person name="Hall N."/>
            <person name="Watson M."/>
            <person name="Adriaenssens E.M."/>
            <person name="Foster-Nyarko E."/>
            <person name="Jarju S."/>
            <person name="Secka A."/>
            <person name="Antonio M."/>
            <person name="Oren A."/>
            <person name="Chaudhuri R.R."/>
            <person name="La Ragione R."/>
            <person name="Hildebrand F."/>
            <person name="Pallen M.J."/>
        </authorList>
    </citation>
    <scope>NUCLEOTIDE SEQUENCE</scope>
    <source>
        <strain evidence="2">CHK178-757</strain>
    </source>
</reference>
<dbReference type="PANTHER" id="PTHR12110:SF41">
    <property type="entry name" value="INOSOSE DEHYDRATASE"/>
    <property type="match status" value="1"/>
</dbReference>